<dbReference type="AlphaFoldDB" id="A0A9W9Y841"/>
<dbReference type="Pfam" id="PF24764">
    <property type="entry name" value="rva_4"/>
    <property type="match status" value="1"/>
</dbReference>
<dbReference type="InterPro" id="IPR058913">
    <property type="entry name" value="Integrase_dom_put"/>
</dbReference>
<organism evidence="2 3">
    <name type="scientific">Desmophyllum pertusum</name>
    <dbReference type="NCBI Taxonomy" id="174260"/>
    <lineage>
        <taxon>Eukaryota</taxon>
        <taxon>Metazoa</taxon>
        <taxon>Cnidaria</taxon>
        <taxon>Anthozoa</taxon>
        <taxon>Hexacorallia</taxon>
        <taxon>Scleractinia</taxon>
        <taxon>Caryophylliina</taxon>
        <taxon>Caryophylliidae</taxon>
        <taxon>Desmophyllum</taxon>
    </lineage>
</organism>
<dbReference type="EMBL" id="MU827821">
    <property type="protein sequence ID" value="KAJ7322020.1"/>
    <property type="molecule type" value="Genomic_DNA"/>
</dbReference>
<keyword evidence="3" id="KW-1185">Reference proteome</keyword>
<accession>A0A9W9Y841</accession>
<proteinExistence type="predicted"/>
<evidence type="ECO:0000259" key="1">
    <source>
        <dbReference type="Pfam" id="PF24764"/>
    </source>
</evidence>
<protein>
    <recommendedName>
        <fullName evidence="1">Integrase core domain-containing protein</fullName>
    </recommendedName>
</protein>
<dbReference type="Proteomes" id="UP001163046">
    <property type="component" value="Unassembled WGS sequence"/>
</dbReference>
<comment type="caution">
    <text evidence="2">The sequence shown here is derived from an EMBL/GenBank/DDBJ whole genome shotgun (WGS) entry which is preliminary data.</text>
</comment>
<dbReference type="PANTHER" id="PTHR46791">
    <property type="entry name" value="EXPRESSED PROTEIN"/>
    <property type="match status" value="1"/>
</dbReference>
<evidence type="ECO:0000313" key="2">
    <source>
        <dbReference type="EMBL" id="KAJ7322020.1"/>
    </source>
</evidence>
<evidence type="ECO:0000313" key="3">
    <source>
        <dbReference type="Proteomes" id="UP001163046"/>
    </source>
</evidence>
<feature type="domain" description="Integrase core" evidence="1">
    <location>
        <begin position="188"/>
        <end position="338"/>
    </location>
</feature>
<sequence length="421" mass="49004">MGASYVEICQEILESQFEKEVQTHRLQTFSVIEFKSSSECRQSGLGLGSLVFCLHPNNVLPPCYSPALNKDRGLDRNNVIGTYFLQGFTNAEIAGLLALQHGILSVRTVKRILKRMRLKRAGCNNESPLDQIVRSILDELENSCGSFMGYRQLTRRLRRKYNLHVRRDTIMKYLCIIDPEGVEHCKRPIDSFSRRILWLEVNSTNKKPSVIASHYLDTVQQLEGVPRRMRCDRGTENTIIGNLQQFFRWYDDDDFAGSKSFVQGKSSANQRIESWWSKFQKGGGGWWINLFKDLRDCGLYRDDYLTKECLKFCFLPILRQELHLVVELWNTHNIQRQKRGEVEGGKPDIMFFTPEIYGTHSYLVNVDIEDVNACKEMYAESCVDYNEDLEELVRLVKPDYVPPSNEYEALQLYSEITELWW</sequence>
<name>A0A9W9Y841_9CNID</name>
<dbReference type="OrthoDB" id="5972631at2759"/>
<reference evidence="2" key="1">
    <citation type="submission" date="2023-01" db="EMBL/GenBank/DDBJ databases">
        <title>Genome assembly of the deep-sea coral Lophelia pertusa.</title>
        <authorList>
            <person name="Herrera S."/>
            <person name="Cordes E."/>
        </authorList>
    </citation>
    <scope>NUCLEOTIDE SEQUENCE</scope>
    <source>
        <strain evidence="2">USNM1676648</strain>
        <tissue evidence="2">Polyp</tissue>
    </source>
</reference>
<gene>
    <name evidence="2" type="ORF">OS493_033416</name>
</gene>
<dbReference type="PANTHER" id="PTHR46791:SF13">
    <property type="entry name" value="CLR5 DOMAIN-CONTAINING PROTEIN"/>
    <property type="match status" value="1"/>
</dbReference>